<protein>
    <submittedName>
        <fullName evidence="10">Ger(X)C family spore germination protein</fullName>
    </submittedName>
</protein>
<comment type="similarity">
    <text evidence="2">Belongs to the GerABKC lipoprotein family.</text>
</comment>
<evidence type="ECO:0000256" key="2">
    <source>
        <dbReference type="ARBA" id="ARBA00007886"/>
    </source>
</evidence>
<evidence type="ECO:0000313" key="10">
    <source>
        <dbReference type="EMBL" id="MFC0560362.1"/>
    </source>
</evidence>
<dbReference type="InterPro" id="IPR046953">
    <property type="entry name" value="Spore_GerAC-like_C"/>
</dbReference>
<evidence type="ECO:0000256" key="7">
    <source>
        <dbReference type="ARBA" id="ARBA00023288"/>
    </source>
</evidence>
<evidence type="ECO:0000256" key="3">
    <source>
        <dbReference type="ARBA" id="ARBA00022544"/>
    </source>
</evidence>
<evidence type="ECO:0000256" key="5">
    <source>
        <dbReference type="ARBA" id="ARBA00023136"/>
    </source>
</evidence>
<sequence length="404" mass="45894">MKGITLSFLLVCLFMLSGCWDLTEIEQLSFVIGTALDPVDDEEIKARYQKETGRPLPKEMFQVTNQVVIPGLIEGGGEGGGSPAEGPFFNIRSTGMTNFKINRNFTSRRSRVMNYEHVKVVLINEELAREGIIESVIDFFARDHAMRRDFLVLISKGSGYEILENKLPLEIMPAISIEMMSNNTEKGHSIPPKKYIGELINNVASHQSYIIPRITKTGGDGIKLAGAAVFFGRENKMVGWLGEYDIQGYGWVTGEVENEAIEAFYGPEQKPFVFETDSGEVKVDYQHENGKDLFTITIMAEGFFVDNWIGGIDLDTHETISKLEQEVANEIKRQSTKVIEKMQNEFYTDIFQLHDEVRIHENSYWQEVKDRWDGEDGAFSKAEINLEVDVEIRHYMTTAELEEN</sequence>
<dbReference type="InterPro" id="IPR038501">
    <property type="entry name" value="Spore_GerAC_C_sf"/>
</dbReference>
<keyword evidence="6" id="KW-0564">Palmitate</keyword>
<dbReference type="RefSeq" id="WP_273847176.1">
    <property type="nucleotide sequence ID" value="NZ_JAQQWT010000023.1"/>
</dbReference>
<comment type="subcellular location">
    <subcellularLocation>
        <location evidence="1">Membrane</location>
        <topology evidence="1">Lipid-anchor</topology>
    </subcellularLocation>
</comment>
<dbReference type="InterPro" id="IPR057336">
    <property type="entry name" value="GerAC_N"/>
</dbReference>
<keyword evidence="4" id="KW-0732">Signal</keyword>
<dbReference type="Pfam" id="PF25198">
    <property type="entry name" value="Spore_GerAC_N"/>
    <property type="match status" value="1"/>
</dbReference>
<evidence type="ECO:0000256" key="1">
    <source>
        <dbReference type="ARBA" id="ARBA00004635"/>
    </source>
</evidence>
<feature type="domain" description="Spore germination GerAC-like C-terminal" evidence="8">
    <location>
        <begin position="226"/>
        <end position="394"/>
    </location>
</feature>
<organism evidence="10 11">
    <name type="scientific">Halalkalibacter alkalisediminis</name>
    <dbReference type="NCBI Taxonomy" id="935616"/>
    <lineage>
        <taxon>Bacteria</taxon>
        <taxon>Bacillati</taxon>
        <taxon>Bacillota</taxon>
        <taxon>Bacilli</taxon>
        <taxon>Bacillales</taxon>
        <taxon>Bacillaceae</taxon>
        <taxon>Halalkalibacter</taxon>
    </lineage>
</organism>
<name>A0ABV6NJB8_9BACI</name>
<dbReference type="PANTHER" id="PTHR35789">
    <property type="entry name" value="SPORE GERMINATION PROTEIN B3"/>
    <property type="match status" value="1"/>
</dbReference>
<dbReference type="Gene3D" id="3.30.300.210">
    <property type="entry name" value="Nutrient germinant receptor protein C, domain 3"/>
    <property type="match status" value="1"/>
</dbReference>
<evidence type="ECO:0000256" key="4">
    <source>
        <dbReference type="ARBA" id="ARBA00022729"/>
    </source>
</evidence>
<feature type="domain" description="Spore germination protein N-terminal" evidence="9">
    <location>
        <begin position="23"/>
        <end position="215"/>
    </location>
</feature>
<proteinExistence type="inferred from homology"/>
<dbReference type="PROSITE" id="PS51257">
    <property type="entry name" value="PROKAR_LIPOPROTEIN"/>
    <property type="match status" value="1"/>
</dbReference>
<keyword evidence="5" id="KW-0472">Membrane</keyword>
<evidence type="ECO:0000259" key="8">
    <source>
        <dbReference type="Pfam" id="PF05504"/>
    </source>
</evidence>
<comment type="caution">
    <text evidence="10">The sequence shown here is derived from an EMBL/GenBank/DDBJ whole genome shotgun (WGS) entry which is preliminary data.</text>
</comment>
<dbReference type="NCBIfam" id="TIGR02887">
    <property type="entry name" value="spore_ger_x_C"/>
    <property type="match status" value="1"/>
</dbReference>
<dbReference type="Proteomes" id="UP001589833">
    <property type="component" value="Unassembled WGS sequence"/>
</dbReference>
<accession>A0ABV6NJB8</accession>
<evidence type="ECO:0000256" key="6">
    <source>
        <dbReference type="ARBA" id="ARBA00023139"/>
    </source>
</evidence>
<keyword evidence="3" id="KW-0309">Germination</keyword>
<dbReference type="PANTHER" id="PTHR35789:SF1">
    <property type="entry name" value="SPORE GERMINATION PROTEIN B3"/>
    <property type="match status" value="1"/>
</dbReference>
<dbReference type="EMBL" id="JBHLTR010000022">
    <property type="protein sequence ID" value="MFC0560362.1"/>
    <property type="molecule type" value="Genomic_DNA"/>
</dbReference>
<reference evidence="10 11" key="1">
    <citation type="submission" date="2024-09" db="EMBL/GenBank/DDBJ databases">
        <authorList>
            <person name="Sun Q."/>
            <person name="Mori K."/>
        </authorList>
    </citation>
    <scope>NUCLEOTIDE SEQUENCE [LARGE SCALE GENOMIC DNA]</scope>
    <source>
        <strain evidence="10 11">NCAIM B.02301</strain>
    </source>
</reference>
<dbReference type="InterPro" id="IPR008844">
    <property type="entry name" value="Spore_GerAC-like"/>
</dbReference>
<evidence type="ECO:0000313" key="11">
    <source>
        <dbReference type="Proteomes" id="UP001589833"/>
    </source>
</evidence>
<keyword evidence="11" id="KW-1185">Reference proteome</keyword>
<keyword evidence="7" id="KW-0449">Lipoprotein</keyword>
<gene>
    <name evidence="10" type="ORF">ACFFH4_15240</name>
</gene>
<evidence type="ECO:0000259" key="9">
    <source>
        <dbReference type="Pfam" id="PF25198"/>
    </source>
</evidence>
<dbReference type="Pfam" id="PF05504">
    <property type="entry name" value="Spore_GerAC"/>
    <property type="match status" value="1"/>
</dbReference>